<name>A0A8D3D8Y7_SCOMX</name>
<protein>
    <recommendedName>
        <fullName evidence="3">CL004 protein</fullName>
    </recommendedName>
</protein>
<reference evidence="1" key="1">
    <citation type="submission" date="2023-05" db="EMBL/GenBank/DDBJ databases">
        <title>High-quality long-read genome of Scophthalmus maximus.</title>
        <authorList>
            <person name="Lien S."/>
            <person name="Martinez P."/>
        </authorList>
    </citation>
    <scope>NUCLEOTIDE SEQUENCE [LARGE SCALE GENOMIC DNA]</scope>
</reference>
<dbReference type="Ensembl" id="ENSSMAT00000073257.1">
    <property type="protein sequence ID" value="ENSSMAP00000055996.1"/>
    <property type="gene ID" value="ENSSMAG00000012067.2"/>
</dbReference>
<dbReference type="GO" id="GO:0005737">
    <property type="term" value="C:cytoplasm"/>
    <property type="evidence" value="ECO:0007669"/>
    <property type="project" value="TreeGrafter"/>
</dbReference>
<dbReference type="PANTHER" id="PTHR16525">
    <property type="entry name" value="PROTEIN C12ORF4"/>
    <property type="match status" value="1"/>
</dbReference>
<evidence type="ECO:0000313" key="1">
    <source>
        <dbReference type="Ensembl" id="ENSSMAP00000055996.1"/>
    </source>
</evidence>
<dbReference type="Proteomes" id="UP000694558">
    <property type="component" value="Chromosome 10"/>
</dbReference>
<accession>A0A8D3D8Y7</accession>
<dbReference type="Pfam" id="PF10154">
    <property type="entry name" value="Fy-3"/>
    <property type="match status" value="1"/>
</dbReference>
<organism evidence="1 2">
    <name type="scientific">Scophthalmus maximus</name>
    <name type="common">Turbot</name>
    <name type="synonym">Psetta maxima</name>
    <dbReference type="NCBI Taxonomy" id="52904"/>
    <lineage>
        <taxon>Eukaryota</taxon>
        <taxon>Metazoa</taxon>
        <taxon>Chordata</taxon>
        <taxon>Craniata</taxon>
        <taxon>Vertebrata</taxon>
        <taxon>Euteleostomi</taxon>
        <taxon>Actinopterygii</taxon>
        <taxon>Neopterygii</taxon>
        <taxon>Teleostei</taxon>
        <taxon>Neoteleostei</taxon>
        <taxon>Acanthomorphata</taxon>
        <taxon>Carangaria</taxon>
        <taxon>Pleuronectiformes</taxon>
        <taxon>Pleuronectoidei</taxon>
        <taxon>Scophthalmidae</taxon>
        <taxon>Scophthalmus</taxon>
    </lineage>
</organism>
<dbReference type="GO" id="GO:0043304">
    <property type="term" value="P:regulation of mast cell degranulation"/>
    <property type="evidence" value="ECO:0007669"/>
    <property type="project" value="TreeGrafter"/>
</dbReference>
<dbReference type="PANTHER" id="PTHR16525:SF0">
    <property type="entry name" value="PROTEIN C12ORF4"/>
    <property type="match status" value="1"/>
</dbReference>
<sequence>MLTEKKPGKVGCAPPEKEFVFKFRAGQDDCVLKVPLKFPVEENISDLHGRLMLLHKIPCYIEDELKTSLSSFVESETILDYDREAELALQRLTTGDMDVNQLTNAWTRSYMETTLEHARPEEPSWDEDFADVYHELIHSPASDTLLNLEHNYFVSISELISERDMELKKLQERQAAEMDKVMHELGNTLSDQDVNAVASQHFDAQQVLENKWASELKQVTCIQKQEYQEWVIKLHQDLQKSNNSSKINEEIMVQPNQLSELEDSGSRVFEEPQSQLEESFTIHLGAQLKTMHNLRLVRADVLDFCKHRRYGSGGAKLRRLQTALSVYSSSLCGLVLLVDNRVNSYSGIKRDFATVAKECTDFHFRCLEEQLDEVQQVELYARAQRSSNGYHLFIDPTFSIGSFFCVHSVFHLCVDDNVRSGNITARDPAIMGLRNILKVCCTHDITTVTVPLLLVHDMSEEMTIPWCLKRAELVFKCVKGFMMEMASWDGGISRTVQFLVPKSISEEMFYQLSNMLPQIFRVSSTLTLTSKH</sequence>
<dbReference type="GeneTree" id="ENSGT00390000010229"/>
<gene>
    <name evidence="1" type="primary">ferry3</name>
</gene>
<dbReference type="AlphaFoldDB" id="A0A8D3D8Y7"/>
<evidence type="ECO:0008006" key="3">
    <source>
        <dbReference type="Google" id="ProtNLM"/>
    </source>
</evidence>
<dbReference type="InterPro" id="IPR019311">
    <property type="entry name" value="Fy-3"/>
</dbReference>
<reference evidence="1" key="2">
    <citation type="submission" date="2025-08" db="UniProtKB">
        <authorList>
            <consortium name="Ensembl"/>
        </authorList>
    </citation>
    <scope>IDENTIFICATION</scope>
</reference>
<evidence type="ECO:0000313" key="2">
    <source>
        <dbReference type="Proteomes" id="UP000694558"/>
    </source>
</evidence>
<proteinExistence type="predicted"/>